<dbReference type="EMBL" id="LNQN01000006">
    <property type="protein sequence ID" value="KSU81020.1"/>
    <property type="molecule type" value="Genomic_DNA"/>
</dbReference>
<evidence type="ECO:0000256" key="3">
    <source>
        <dbReference type="ARBA" id="ARBA00035643"/>
    </source>
</evidence>
<keyword evidence="1" id="KW-0304">Gas vesicle</keyword>
<evidence type="ECO:0000256" key="1">
    <source>
        <dbReference type="ARBA" id="ARBA00022987"/>
    </source>
</evidence>
<gene>
    <name evidence="4" type="ORF">AS030_18895</name>
</gene>
<comment type="similarity">
    <text evidence="3">Belongs to the gas vesicle GvpF/GvpL family.</text>
</comment>
<evidence type="ECO:0000256" key="2">
    <source>
        <dbReference type="ARBA" id="ARBA00035108"/>
    </source>
</evidence>
<accession>A0A0V8J1W0</accession>
<evidence type="ECO:0008006" key="6">
    <source>
        <dbReference type="Google" id="ProtNLM"/>
    </source>
</evidence>
<dbReference type="GO" id="GO:0031412">
    <property type="term" value="P:gas vesicle organization"/>
    <property type="evidence" value="ECO:0007669"/>
    <property type="project" value="InterPro"/>
</dbReference>
<dbReference type="Proteomes" id="UP000054099">
    <property type="component" value="Unassembled WGS sequence"/>
</dbReference>
<comment type="subcellular location">
    <subcellularLocation>
        <location evidence="2">Gas vesicle</location>
    </subcellularLocation>
</comment>
<dbReference type="AlphaFoldDB" id="A0A0V8J1W0"/>
<reference evidence="4 5" key="1">
    <citation type="journal article" date="2014" name="Antonie Van Leeuwenhoek">
        <title>Fictibacillus enclensis sp. nov., isolated from marine sediment.</title>
        <authorList>
            <person name="Dastager S.G."/>
            <person name="Mawlankar R."/>
            <person name="Srinivasan K."/>
            <person name="Tang S.K."/>
            <person name="Lee J.C."/>
            <person name="Ramana V.V."/>
            <person name="Shouche Y.S."/>
        </authorList>
    </citation>
    <scope>NUCLEOTIDE SEQUENCE [LARGE SCALE GENOMIC DNA]</scope>
    <source>
        <strain evidence="4 5">NIO-1003</strain>
    </source>
</reference>
<dbReference type="InterPro" id="IPR009430">
    <property type="entry name" value="GvpL/GvpF"/>
</dbReference>
<dbReference type="OrthoDB" id="144737at2"/>
<keyword evidence="5" id="KW-1185">Reference proteome</keyword>
<name>A0A0V8J1W0_9BACL</name>
<proteinExistence type="inferred from homology"/>
<evidence type="ECO:0000313" key="4">
    <source>
        <dbReference type="EMBL" id="KSU81020.1"/>
    </source>
</evidence>
<evidence type="ECO:0000313" key="5">
    <source>
        <dbReference type="Proteomes" id="UP000054099"/>
    </source>
</evidence>
<comment type="caution">
    <text evidence="4">The sequence shown here is derived from an EMBL/GenBank/DDBJ whole genome shotgun (WGS) entry which is preliminary data.</text>
</comment>
<dbReference type="GO" id="GO:0031411">
    <property type="term" value="C:gas vesicle"/>
    <property type="evidence" value="ECO:0007669"/>
    <property type="project" value="UniProtKB-SubCell"/>
</dbReference>
<dbReference type="PANTHER" id="PTHR36852">
    <property type="entry name" value="PROTEIN GVPL 2"/>
    <property type="match status" value="1"/>
</dbReference>
<organism evidence="4 5">
    <name type="scientific">Fictibacillus enclensis</name>
    <dbReference type="NCBI Taxonomy" id="1017270"/>
    <lineage>
        <taxon>Bacteria</taxon>
        <taxon>Bacillati</taxon>
        <taxon>Bacillota</taxon>
        <taxon>Bacilli</taxon>
        <taxon>Bacillales</taxon>
        <taxon>Fictibacillaceae</taxon>
        <taxon>Fictibacillus</taxon>
    </lineage>
</organism>
<dbReference type="PANTHER" id="PTHR36852:SF1">
    <property type="entry name" value="PROTEIN GVPL 2"/>
    <property type="match status" value="1"/>
</dbReference>
<dbReference type="RefSeq" id="WP_061974590.1">
    <property type="nucleotide sequence ID" value="NZ_FMAV01000004.1"/>
</dbReference>
<sequence length="252" mass="29070">MSTEKGIYVFCAITEKEKKSFGQAEFNGRKSGVYTIHLDTIAMVVCKVEGEVLPGRQNLLTHQNVISEVMKQYSLIPMSFGNVFHSEKDVLLITKHLKKDFTELFSHLGNKIEVGLKVIPKKEWIDDEMKKDPVLLEWKNTSQDLEAPSAFYDRIQMGERAKLFILQLQEQVEKEIYLPLLRLTAAGKQNDTIPGKVFLNAAFLIDRNSEAEFDERVNEIYEVWKDKVDFKYTGPWPAYNFVNIRLRIEGSS</sequence>
<dbReference type="Pfam" id="PF06386">
    <property type="entry name" value="GvpL_GvpF"/>
    <property type="match status" value="1"/>
</dbReference>
<protein>
    <recommendedName>
        <fullName evidence="6">Gas vesicle protein GvpF</fullName>
    </recommendedName>
</protein>